<dbReference type="SUPFAM" id="SSF89447">
    <property type="entry name" value="AbrB/MazE/MraZ-like"/>
    <property type="match status" value="1"/>
</dbReference>
<dbReference type="Proteomes" id="UP000683511">
    <property type="component" value="Chromosome"/>
</dbReference>
<organism evidence="1 2">
    <name type="scientific">Richelia sinica FACHB-800</name>
    <dbReference type="NCBI Taxonomy" id="1357546"/>
    <lineage>
        <taxon>Bacteria</taxon>
        <taxon>Bacillati</taxon>
        <taxon>Cyanobacteriota</taxon>
        <taxon>Cyanophyceae</taxon>
        <taxon>Nostocales</taxon>
        <taxon>Nostocaceae</taxon>
        <taxon>Richelia</taxon>
    </lineage>
</organism>
<sequence length="38" mass="4360">MEITKLSAQGEVIIPQSLREAHHWDAGQEFIILEISIR</sequence>
<proteinExistence type="predicted"/>
<name>A0A975T8P2_9NOST</name>
<evidence type="ECO:0000313" key="2">
    <source>
        <dbReference type="Proteomes" id="UP000683511"/>
    </source>
</evidence>
<dbReference type="KEGG" id="rsin:B6N60_02173"/>
<gene>
    <name evidence="1" type="ORF">B6N60_02173</name>
</gene>
<dbReference type="AlphaFoldDB" id="A0A975T8P2"/>
<evidence type="ECO:0000313" key="1">
    <source>
        <dbReference type="EMBL" id="QXE23483.1"/>
    </source>
</evidence>
<dbReference type="InterPro" id="IPR037914">
    <property type="entry name" value="SpoVT-AbrB_sf"/>
</dbReference>
<protein>
    <submittedName>
        <fullName evidence="1">Transcriptional regulator, AbrB family</fullName>
    </submittedName>
</protein>
<reference evidence="1" key="1">
    <citation type="submission" date="2017-04" db="EMBL/GenBank/DDBJ databases">
        <title>Genome deletions in a multicellular cyanobacterial endosymbiont for morphological adaptation in marine diatoms.</title>
        <authorList>
            <person name="Wang Y."/>
            <person name="Gao H."/>
            <person name="Li R."/>
            <person name="Xu X."/>
        </authorList>
    </citation>
    <scope>NUCLEOTIDE SEQUENCE</scope>
    <source>
        <strain evidence="1">FACHB 800</strain>
    </source>
</reference>
<keyword evidence="2" id="KW-1185">Reference proteome</keyword>
<dbReference type="EMBL" id="CP021056">
    <property type="protein sequence ID" value="QXE23483.1"/>
    <property type="molecule type" value="Genomic_DNA"/>
</dbReference>
<accession>A0A975T8P2</accession>